<evidence type="ECO:0000256" key="7">
    <source>
        <dbReference type="ARBA" id="ARBA00022918"/>
    </source>
</evidence>
<evidence type="ECO:0000256" key="2">
    <source>
        <dbReference type="ARBA" id="ARBA00022723"/>
    </source>
</evidence>
<sequence length="87" mass="10058">MCTIMEHVQALLLNGKLPKQLWAECVCHVTTLINMTPSSKTDGRTLYELWYNRIPSMQYINVCGCSGYVHTTEQYRDKLDARARLCM</sequence>
<keyword evidence="5" id="KW-0460">Magnesium</keyword>
<evidence type="ECO:0000256" key="3">
    <source>
        <dbReference type="ARBA" id="ARBA00022759"/>
    </source>
</evidence>
<evidence type="ECO:0000256" key="6">
    <source>
        <dbReference type="ARBA" id="ARBA00022908"/>
    </source>
</evidence>
<organism evidence="10 11">
    <name type="scientific">Phytophthora megakarya</name>
    <dbReference type="NCBI Taxonomy" id="4795"/>
    <lineage>
        <taxon>Eukaryota</taxon>
        <taxon>Sar</taxon>
        <taxon>Stramenopiles</taxon>
        <taxon>Oomycota</taxon>
        <taxon>Peronosporomycetes</taxon>
        <taxon>Peronosporales</taxon>
        <taxon>Peronosporaceae</taxon>
        <taxon>Phytophthora</taxon>
    </lineage>
</organism>
<dbReference type="GO" id="GO:0003964">
    <property type="term" value="F:RNA-directed DNA polymerase activity"/>
    <property type="evidence" value="ECO:0007669"/>
    <property type="project" value="UniProtKB-KW"/>
</dbReference>
<name>A0A225VUG8_9STRA</name>
<keyword evidence="3" id="KW-0255">Endonuclease</keyword>
<evidence type="ECO:0000256" key="1">
    <source>
        <dbReference type="ARBA" id="ARBA00022722"/>
    </source>
</evidence>
<keyword evidence="8" id="KW-0239">DNA-directed DNA polymerase</keyword>
<keyword evidence="11" id="KW-1185">Reference proteome</keyword>
<evidence type="ECO:0000256" key="5">
    <source>
        <dbReference type="ARBA" id="ARBA00022842"/>
    </source>
</evidence>
<dbReference type="EMBL" id="NBNE01002957">
    <property type="protein sequence ID" value="OWZ08982.1"/>
    <property type="molecule type" value="Genomic_DNA"/>
</dbReference>
<dbReference type="GO" id="GO:0046872">
    <property type="term" value="F:metal ion binding"/>
    <property type="evidence" value="ECO:0007669"/>
    <property type="project" value="UniProtKB-KW"/>
</dbReference>
<dbReference type="PANTHER" id="PTHR42648:SF11">
    <property type="entry name" value="TRANSPOSON TY4-P GAG-POL POLYPROTEIN"/>
    <property type="match status" value="1"/>
</dbReference>
<evidence type="ECO:0008006" key="12">
    <source>
        <dbReference type="Google" id="ProtNLM"/>
    </source>
</evidence>
<comment type="caution">
    <text evidence="10">The sequence shown here is derived from an EMBL/GenBank/DDBJ whole genome shotgun (WGS) entry which is preliminary data.</text>
</comment>
<dbReference type="GO" id="GO:0016787">
    <property type="term" value="F:hydrolase activity"/>
    <property type="evidence" value="ECO:0007669"/>
    <property type="project" value="UniProtKB-KW"/>
</dbReference>
<dbReference type="GO" id="GO:0004519">
    <property type="term" value="F:endonuclease activity"/>
    <property type="evidence" value="ECO:0007669"/>
    <property type="project" value="UniProtKB-KW"/>
</dbReference>
<dbReference type="AlphaFoldDB" id="A0A225VUG8"/>
<evidence type="ECO:0000256" key="9">
    <source>
        <dbReference type="ARBA" id="ARBA00023172"/>
    </source>
</evidence>
<dbReference type="PANTHER" id="PTHR42648">
    <property type="entry name" value="TRANSPOSASE, PUTATIVE-RELATED"/>
    <property type="match status" value="1"/>
</dbReference>
<dbReference type="GO" id="GO:0003676">
    <property type="term" value="F:nucleic acid binding"/>
    <property type="evidence" value="ECO:0007669"/>
    <property type="project" value="InterPro"/>
</dbReference>
<keyword evidence="8" id="KW-0808">Transferase</keyword>
<evidence type="ECO:0000256" key="8">
    <source>
        <dbReference type="ARBA" id="ARBA00022932"/>
    </source>
</evidence>
<dbReference type="Gene3D" id="3.30.420.10">
    <property type="entry name" value="Ribonuclease H-like superfamily/Ribonuclease H"/>
    <property type="match status" value="1"/>
</dbReference>
<evidence type="ECO:0000313" key="11">
    <source>
        <dbReference type="Proteomes" id="UP000198211"/>
    </source>
</evidence>
<dbReference type="OrthoDB" id="422839at2759"/>
<keyword evidence="7" id="KW-0695">RNA-directed DNA polymerase</keyword>
<dbReference type="GO" id="GO:0015074">
    <property type="term" value="P:DNA integration"/>
    <property type="evidence" value="ECO:0007669"/>
    <property type="project" value="UniProtKB-KW"/>
</dbReference>
<dbReference type="GO" id="GO:0003887">
    <property type="term" value="F:DNA-directed DNA polymerase activity"/>
    <property type="evidence" value="ECO:0007669"/>
    <property type="project" value="UniProtKB-KW"/>
</dbReference>
<keyword evidence="4" id="KW-0378">Hydrolase</keyword>
<keyword evidence="9" id="KW-0233">DNA recombination</keyword>
<evidence type="ECO:0000256" key="4">
    <source>
        <dbReference type="ARBA" id="ARBA00022801"/>
    </source>
</evidence>
<dbReference type="STRING" id="4795.A0A225VUG8"/>
<evidence type="ECO:0000313" key="10">
    <source>
        <dbReference type="EMBL" id="OWZ08982.1"/>
    </source>
</evidence>
<proteinExistence type="predicted"/>
<accession>A0A225VUG8</accession>
<gene>
    <name evidence="10" type="ORF">PHMEG_00018392</name>
</gene>
<dbReference type="InterPro" id="IPR036397">
    <property type="entry name" value="RNaseH_sf"/>
</dbReference>
<dbReference type="GO" id="GO:0006310">
    <property type="term" value="P:DNA recombination"/>
    <property type="evidence" value="ECO:0007669"/>
    <property type="project" value="UniProtKB-KW"/>
</dbReference>
<keyword evidence="2" id="KW-0479">Metal-binding</keyword>
<protein>
    <recommendedName>
        <fullName evidence="12">Polyprotein</fullName>
    </recommendedName>
</protein>
<keyword evidence="6" id="KW-0229">DNA integration</keyword>
<keyword evidence="1" id="KW-0540">Nuclease</keyword>
<keyword evidence="8" id="KW-0548">Nucleotidyltransferase</keyword>
<reference evidence="11" key="1">
    <citation type="submission" date="2017-03" db="EMBL/GenBank/DDBJ databases">
        <title>Phytopthora megakarya and P. palmivora, two closely related causual agents of cacao black pod achieved similar genome size and gene model numbers by different mechanisms.</title>
        <authorList>
            <person name="Ali S."/>
            <person name="Shao J."/>
            <person name="Larry D.J."/>
            <person name="Kronmiller B."/>
            <person name="Shen D."/>
            <person name="Strem M.D."/>
            <person name="Melnick R.L."/>
            <person name="Guiltinan M.J."/>
            <person name="Tyler B.M."/>
            <person name="Meinhardt L.W."/>
            <person name="Bailey B.A."/>
        </authorList>
    </citation>
    <scope>NUCLEOTIDE SEQUENCE [LARGE SCALE GENOMIC DNA]</scope>
    <source>
        <strain evidence="11">zdho120</strain>
    </source>
</reference>
<dbReference type="Proteomes" id="UP000198211">
    <property type="component" value="Unassembled WGS sequence"/>
</dbReference>
<dbReference type="InterPro" id="IPR039537">
    <property type="entry name" value="Retrotran_Ty1/copia-like"/>
</dbReference>